<evidence type="ECO:0000256" key="2">
    <source>
        <dbReference type="SAM" id="Phobius"/>
    </source>
</evidence>
<reference evidence="3" key="1">
    <citation type="journal article" date="2020" name="Nature">
        <title>Giant virus diversity and host interactions through global metagenomics.</title>
        <authorList>
            <person name="Schulz F."/>
            <person name="Roux S."/>
            <person name="Paez-Espino D."/>
            <person name="Jungbluth S."/>
            <person name="Walsh D.A."/>
            <person name="Denef V.J."/>
            <person name="McMahon K.D."/>
            <person name="Konstantinidis K.T."/>
            <person name="Eloe-Fadrosh E.A."/>
            <person name="Kyrpides N.C."/>
            <person name="Woyke T."/>
        </authorList>
    </citation>
    <scope>NUCLEOTIDE SEQUENCE</scope>
    <source>
        <strain evidence="3">GVMAG-M-3300027759-16</strain>
    </source>
</reference>
<proteinExistence type="predicted"/>
<feature type="compositionally biased region" description="Polar residues" evidence="1">
    <location>
        <begin position="14"/>
        <end position="23"/>
    </location>
</feature>
<evidence type="ECO:0000313" key="3">
    <source>
        <dbReference type="EMBL" id="QHU26243.1"/>
    </source>
</evidence>
<feature type="transmembrane region" description="Helical" evidence="2">
    <location>
        <begin position="133"/>
        <end position="154"/>
    </location>
</feature>
<keyword evidence="2" id="KW-0812">Transmembrane</keyword>
<feature type="region of interest" description="Disordered" evidence="1">
    <location>
        <begin position="1"/>
        <end position="79"/>
    </location>
</feature>
<sequence>MSWATFEADMPSMQMPSMHTQQLKPMVQNKPENPSYMQQLPMQMQMQQQQNPQQQQQQQQQKQQQQTNQGPEVPSVQGTAKGWKDISEYEEVSDWFYIITGVLVTELVVIFLIRFFPEIFGKYANVWYNRFKLSAVIADVLIIVLGIGIARYAYTEFVYPKYDWNPLYFTITTVLIQISHDILFYLGVIQQVPKGQNAMIDVMKEYAGTSGKWAILSDSAMMVSSVGLAMIFKGMESHLTTFIGLLAVYAIPYILETRNDYTTIA</sequence>
<feature type="compositionally biased region" description="Low complexity" evidence="1">
    <location>
        <begin position="37"/>
        <end position="69"/>
    </location>
</feature>
<name>A0A6C0L6M8_9ZZZZ</name>
<feature type="transmembrane region" description="Helical" evidence="2">
    <location>
        <begin position="238"/>
        <end position="255"/>
    </location>
</feature>
<organism evidence="3">
    <name type="scientific">viral metagenome</name>
    <dbReference type="NCBI Taxonomy" id="1070528"/>
    <lineage>
        <taxon>unclassified sequences</taxon>
        <taxon>metagenomes</taxon>
        <taxon>organismal metagenomes</taxon>
    </lineage>
</organism>
<feature type="transmembrane region" description="Helical" evidence="2">
    <location>
        <begin position="213"/>
        <end position="232"/>
    </location>
</feature>
<feature type="transmembrane region" description="Helical" evidence="2">
    <location>
        <begin position="95"/>
        <end position="113"/>
    </location>
</feature>
<dbReference type="EMBL" id="MN740437">
    <property type="protein sequence ID" value="QHU26243.1"/>
    <property type="molecule type" value="Genomic_DNA"/>
</dbReference>
<evidence type="ECO:0000256" key="1">
    <source>
        <dbReference type="SAM" id="MobiDB-lite"/>
    </source>
</evidence>
<keyword evidence="2" id="KW-0472">Membrane</keyword>
<keyword evidence="2" id="KW-1133">Transmembrane helix</keyword>
<protein>
    <submittedName>
        <fullName evidence="3">Uncharacterized protein</fullName>
    </submittedName>
</protein>
<accession>A0A6C0L6M8</accession>
<feature type="transmembrane region" description="Helical" evidence="2">
    <location>
        <begin position="166"/>
        <end position="189"/>
    </location>
</feature>
<dbReference type="AlphaFoldDB" id="A0A6C0L6M8"/>